<organism evidence="2 3">
    <name type="scientific">Danionella cerebrum</name>
    <dbReference type="NCBI Taxonomy" id="2873325"/>
    <lineage>
        <taxon>Eukaryota</taxon>
        <taxon>Metazoa</taxon>
        <taxon>Chordata</taxon>
        <taxon>Craniata</taxon>
        <taxon>Vertebrata</taxon>
        <taxon>Euteleostomi</taxon>
        <taxon>Actinopterygii</taxon>
        <taxon>Neopterygii</taxon>
        <taxon>Teleostei</taxon>
        <taxon>Ostariophysi</taxon>
        <taxon>Cypriniformes</taxon>
        <taxon>Danionidae</taxon>
        <taxon>Danioninae</taxon>
        <taxon>Danionella</taxon>
    </lineage>
</organism>
<evidence type="ECO:0000313" key="3">
    <source>
        <dbReference type="Proteomes" id="UP000316079"/>
    </source>
</evidence>
<proteinExistence type="predicted"/>
<name>A0A553RL04_9TELE</name>
<accession>A0A553RL04</accession>
<sequence length="188" mass="21096">MQKPVTMYLSSGDTSQLRTDDVPDDNISIAAAGETDLVIWTDGQSIAGWSGGRQLSLDAWIELGHRALATWLANVPHLDTTFTTSVDMPCGGADGDRTHNLSMTERVDLTGMTWDSRTKESIRRKWHWLHLTVRTYGLDCVRETLQRDWGMLVFLSSMVELCPVHSHGETAEHCPPEMMLPENIIRES</sequence>
<dbReference type="AlphaFoldDB" id="A0A553RL04"/>
<protein>
    <submittedName>
        <fullName evidence="2">Uncharacterized protein</fullName>
    </submittedName>
</protein>
<evidence type="ECO:0000256" key="1">
    <source>
        <dbReference type="SAM" id="MobiDB-lite"/>
    </source>
</evidence>
<dbReference type="OrthoDB" id="2624652at2759"/>
<reference evidence="2 3" key="1">
    <citation type="journal article" date="2019" name="Sci. Data">
        <title>Hybrid genome assembly and annotation of Danionella translucida.</title>
        <authorList>
            <person name="Kadobianskyi M."/>
            <person name="Schulze L."/>
            <person name="Schuelke M."/>
            <person name="Judkewitz B."/>
        </authorList>
    </citation>
    <scope>NUCLEOTIDE SEQUENCE [LARGE SCALE GENOMIC DNA]</scope>
    <source>
        <strain evidence="2 3">Bolton</strain>
    </source>
</reference>
<evidence type="ECO:0000313" key="2">
    <source>
        <dbReference type="EMBL" id="TRZ02863.1"/>
    </source>
</evidence>
<gene>
    <name evidence="2" type="ORF">DNTS_026729</name>
</gene>
<dbReference type="EMBL" id="SRMA01023855">
    <property type="protein sequence ID" value="TRZ02863.1"/>
    <property type="molecule type" value="Genomic_DNA"/>
</dbReference>
<feature type="compositionally biased region" description="Polar residues" evidence="1">
    <location>
        <begin position="8"/>
        <end position="17"/>
    </location>
</feature>
<feature type="region of interest" description="Disordered" evidence="1">
    <location>
        <begin position="1"/>
        <end position="21"/>
    </location>
</feature>
<dbReference type="Proteomes" id="UP000316079">
    <property type="component" value="Unassembled WGS sequence"/>
</dbReference>
<comment type="caution">
    <text evidence="2">The sequence shown here is derived from an EMBL/GenBank/DDBJ whole genome shotgun (WGS) entry which is preliminary data.</text>
</comment>
<keyword evidence="3" id="KW-1185">Reference proteome</keyword>